<evidence type="ECO:0000259" key="1">
    <source>
        <dbReference type="Pfam" id="PF13456"/>
    </source>
</evidence>
<protein>
    <recommendedName>
        <fullName evidence="1">RNase H type-1 domain-containing protein</fullName>
    </recommendedName>
</protein>
<dbReference type="InterPro" id="IPR002156">
    <property type="entry name" value="RNaseH_domain"/>
</dbReference>
<reference evidence="2 3" key="3">
    <citation type="submission" date="2019-11" db="EMBL/GenBank/DDBJ databases">
        <title>A de novo genome assembly of a pear dwarfing rootstock.</title>
        <authorList>
            <person name="Wang F."/>
            <person name="Wang J."/>
            <person name="Li S."/>
            <person name="Zhang Y."/>
            <person name="Fang M."/>
            <person name="Ma L."/>
            <person name="Zhao Y."/>
            <person name="Jiang S."/>
        </authorList>
    </citation>
    <scope>NUCLEOTIDE SEQUENCE [LARGE SCALE GENOMIC DNA]</scope>
    <source>
        <strain evidence="2">S2</strain>
        <tissue evidence="2">Leaf</tissue>
    </source>
</reference>
<reference evidence="2 3" key="1">
    <citation type="submission" date="2019-09" db="EMBL/GenBank/DDBJ databases">
        <authorList>
            <person name="Ou C."/>
        </authorList>
    </citation>
    <scope>NUCLEOTIDE SEQUENCE [LARGE SCALE GENOMIC DNA]</scope>
    <source>
        <strain evidence="2">S2</strain>
        <tissue evidence="2">Leaf</tissue>
    </source>
</reference>
<dbReference type="AlphaFoldDB" id="A0A5N5FCH8"/>
<dbReference type="GO" id="GO:0004523">
    <property type="term" value="F:RNA-DNA hybrid ribonuclease activity"/>
    <property type="evidence" value="ECO:0007669"/>
    <property type="project" value="InterPro"/>
</dbReference>
<dbReference type="EMBL" id="SMOL01000753">
    <property type="protein sequence ID" value="KAB2599541.1"/>
    <property type="molecule type" value="Genomic_DNA"/>
</dbReference>
<dbReference type="Proteomes" id="UP000327157">
    <property type="component" value="Chromosome 13"/>
</dbReference>
<evidence type="ECO:0000313" key="2">
    <source>
        <dbReference type="EMBL" id="KAB2599541.1"/>
    </source>
</evidence>
<dbReference type="Pfam" id="PF13456">
    <property type="entry name" value="RVT_3"/>
    <property type="match status" value="1"/>
</dbReference>
<comment type="caution">
    <text evidence="2">The sequence shown here is derived from an EMBL/GenBank/DDBJ whole genome shotgun (WGS) entry which is preliminary data.</text>
</comment>
<sequence length="76" mass="8271">MECDSLQVVQAVGSRFQGSSSMDLLVDDIHASLRAFVDSQVCYVPRIANVAAHGMVKLSFFGLRSLQILEALVDVD</sequence>
<dbReference type="GO" id="GO:0003676">
    <property type="term" value="F:nucleic acid binding"/>
    <property type="evidence" value="ECO:0007669"/>
    <property type="project" value="InterPro"/>
</dbReference>
<gene>
    <name evidence="2" type="ORF">D8674_009812</name>
</gene>
<evidence type="ECO:0000313" key="3">
    <source>
        <dbReference type="Proteomes" id="UP000327157"/>
    </source>
</evidence>
<keyword evidence="3" id="KW-1185">Reference proteome</keyword>
<proteinExistence type="predicted"/>
<reference evidence="3" key="2">
    <citation type="submission" date="2019-10" db="EMBL/GenBank/DDBJ databases">
        <title>A de novo genome assembly of a pear dwarfing rootstock.</title>
        <authorList>
            <person name="Wang F."/>
            <person name="Wang J."/>
            <person name="Li S."/>
            <person name="Zhang Y."/>
            <person name="Fang M."/>
            <person name="Ma L."/>
            <person name="Zhao Y."/>
            <person name="Jiang S."/>
        </authorList>
    </citation>
    <scope>NUCLEOTIDE SEQUENCE [LARGE SCALE GENOMIC DNA]</scope>
</reference>
<name>A0A5N5FCH8_9ROSA</name>
<accession>A0A5N5FCH8</accession>
<organism evidence="2 3">
    <name type="scientific">Pyrus ussuriensis x Pyrus communis</name>
    <dbReference type="NCBI Taxonomy" id="2448454"/>
    <lineage>
        <taxon>Eukaryota</taxon>
        <taxon>Viridiplantae</taxon>
        <taxon>Streptophyta</taxon>
        <taxon>Embryophyta</taxon>
        <taxon>Tracheophyta</taxon>
        <taxon>Spermatophyta</taxon>
        <taxon>Magnoliopsida</taxon>
        <taxon>eudicotyledons</taxon>
        <taxon>Gunneridae</taxon>
        <taxon>Pentapetalae</taxon>
        <taxon>rosids</taxon>
        <taxon>fabids</taxon>
        <taxon>Rosales</taxon>
        <taxon>Rosaceae</taxon>
        <taxon>Amygdaloideae</taxon>
        <taxon>Maleae</taxon>
        <taxon>Pyrus</taxon>
    </lineage>
</organism>
<feature type="domain" description="RNase H type-1" evidence="1">
    <location>
        <begin position="1"/>
        <end position="57"/>
    </location>
</feature>